<evidence type="ECO:0000256" key="1">
    <source>
        <dbReference type="ARBA" id="ARBA00023015"/>
    </source>
</evidence>
<keyword evidence="1" id="KW-0805">Transcription regulation</keyword>
<dbReference type="GO" id="GO:0043565">
    <property type="term" value="F:sequence-specific DNA binding"/>
    <property type="evidence" value="ECO:0007669"/>
    <property type="project" value="InterPro"/>
</dbReference>
<evidence type="ECO:0000313" key="5">
    <source>
        <dbReference type="EMBL" id="WEK54904.1"/>
    </source>
</evidence>
<feature type="domain" description="HTH araC/xylS-type" evidence="4">
    <location>
        <begin position="163"/>
        <end position="246"/>
    </location>
</feature>
<dbReference type="InterPro" id="IPR018060">
    <property type="entry name" value="HTH_AraC"/>
</dbReference>
<dbReference type="PANTHER" id="PTHR43280:SF2">
    <property type="entry name" value="HTH-TYPE TRANSCRIPTIONAL REGULATOR EXSA"/>
    <property type="match status" value="1"/>
</dbReference>
<dbReference type="InterPro" id="IPR020449">
    <property type="entry name" value="Tscrpt_reg_AraC-type_HTH"/>
</dbReference>
<dbReference type="Proteomes" id="UP001178662">
    <property type="component" value="Chromosome"/>
</dbReference>
<evidence type="ECO:0000313" key="6">
    <source>
        <dbReference type="Proteomes" id="UP001178662"/>
    </source>
</evidence>
<accession>A0AA95EY16</accession>
<evidence type="ECO:0000256" key="3">
    <source>
        <dbReference type="ARBA" id="ARBA00023163"/>
    </source>
</evidence>
<organism evidence="5 6">
    <name type="scientific">Candidatus Cohnella colombiensis</name>
    <dbReference type="NCBI Taxonomy" id="3121368"/>
    <lineage>
        <taxon>Bacteria</taxon>
        <taxon>Bacillati</taxon>
        <taxon>Bacillota</taxon>
        <taxon>Bacilli</taxon>
        <taxon>Bacillales</taxon>
        <taxon>Paenibacillaceae</taxon>
        <taxon>Cohnella</taxon>
    </lineage>
</organism>
<dbReference type="AlphaFoldDB" id="A0AA95EY16"/>
<dbReference type="GO" id="GO:0003700">
    <property type="term" value="F:DNA-binding transcription factor activity"/>
    <property type="evidence" value="ECO:0007669"/>
    <property type="project" value="InterPro"/>
</dbReference>
<keyword evidence="6" id="KW-1185">Reference proteome</keyword>
<dbReference type="EMBL" id="CP119317">
    <property type="protein sequence ID" value="WEK54904.1"/>
    <property type="molecule type" value="Genomic_DNA"/>
</dbReference>
<evidence type="ECO:0000259" key="4">
    <source>
        <dbReference type="SMART" id="SM00342"/>
    </source>
</evidence>
<dbReference type="InterPro" id="IPR009057">
    <property type="entry name" value="Homeodomain-like_sf"/>
</dbReference>
<sequence length="250" mass="29193">MDTSISGDSWILPIQVSVRRWHIPLTDRERNLLEYALCNAADELIRYTLAGATVRIRHGVAVVLFDLLEQNQIVTGLEHRCRQLRKFAKTYLYVDVDISIGDTVPMHELSQQIAGSVEEDVADAQVSTPSDLHLFSRVRQARHSEDGVIHQILNYVEEHLLDELTREDIAQYVHFHPAYLSRFFRKKTGWSLTEYIVQKRIEYAKEMLAQPNLKIGYIMNHLGYYNLSHFTRTFKKTTGYTPQQYRKRNQ</sequence>
<dbReference type="PANTHER" id="PTHR43280">
    <property type="entry name" value="ARAC-FAMILY TRANSCRIPTIONAL REGULATOR"/>
    <property type="match status" value="1"/>
</dbReference>
<dbReference type="SUPFAM" id="SSF46689">
    <property type="entry name" value="Homeodomain-like"/>
    <property type="match status" value="2"/>
</dbReference>
<reference evidence="5" key="1">
    <citation type="submission" date="2023-03" db="EMBL/GenBank/DDBJ databases">
        <title>Andean soil-derived lignocellulolytic bacterial consortium as a source of novel taxa and putative plastic-active enzymes.</title>
        <authorList>
            <person name="Diaz-Garcia L."/>
            <person name="Chuvochina M."/>
            <person name="Feuerriegel G."/>
            <person name="Bunk B."/>
            <person name="Sproer C."/>
            <person name="Streit W.R."/>
            <person name="Rodriguez L.M."/>
            <person name="Overmann J."/>
            <person name="Jimenez D.J."/>
        </authorList>
    </citation>
    <scope>NUCLEOTIDE SEQUENCE</scope>
    <source>
        <strain evidence="5">MAG 2441</strain>
    </source>
</reference>
<keyword evidence="3" id="KW-0804">Transcription</keyword>
<dbReference type="Gene3D" id="1.10.10.60">
    <property type="entry name" value="Homeodomain-like"/>
    <property type="match status" value="2"/>
</dbReference>
<proteinExistence type="predicted"/>
<dbReference type="Pfam" id="PF12833">
    <property type="entry name" value="HTH_18"/>
    <property type="match status" value="1"/>
</dbReference>
<name>A0AA95EY16_9BACL</name>
<evidence type="ECO:0000256" key="2">
    <source>
        <dbReference type="ARBA" id="ARBA00023125"/>
    </source>
</evidence>
<dbReference type="SMART" id="SM00342">
    <property type="entry name" value="HTH_ARAC"/>
    <property type="match status" value="1"/>
</dbReference>
<gene>
    <name evidence="5" type="ORF">P0Y55_02140</name>
</gene>
<keyword evidence="2" id="KW-0238">DNA-binding</keyword>
<dbReference type="PRINTS" id="PR00032">
    <property type="entry name" value="HTHARAC"/>
</dbReference>
<protein>
    <submittedName>
        <fullName evidence="5">AraC family transcriptional regulator</fullName>
    </submittedName>
</protein>